<keyword evidence="2" id="KW-1185">Reference proteome</keyword>
<organism evidence="1 2">
    <name type="scientific">Limimaricola variabilis</name>
    <dbReference type="NCBI Taxonomy" id="1492771"/>
    <lineage>
        <taxon>Bacteria</taxon>
        <taxon>Pseudomonadati</taxon>
        <taxon>Pseudomonadota</taxon>
        <taxon>Alphaproteobacteria</taxon>
        <taxon>Rhodobacterales</taxon>
        <taxon>Paracoccaceae</taxon>
        <taxon>Limimaricola</taxon>
    </lineage>
</organism>
<proteinExistence type="predicted"/>
<dbReference type="EMBL" id="JACIBX010000001">
    <property type="protein sequence ID" value="MBB3710919.1"/>
    <property type="molecule type" value="Genomic_DNA"/>
</dbReference>
<name>A0ABR6HK38_9RHOB</name>
<gene>
    <name evidence="1" type="ORF">FHS00_000472</name>
</gene>
<evidence type="ECO:0000313" key="2">
    <source>
        <dbReference type="Proteomes" id="UP000576152"/>
    </source>
</evidence>
<protein>
    <recommendedName>
        <fullName evidence="3">PAS domain-containing protein</fullName>
    </recommendedName>
</protein>
<evidence type="ECO:0008006" key="3">
    <source>
        <dbReference type="Google" id="ProtNLM"/>
    </source>
</evidence>
<dbReference type="Proteomes" id="UP000576152">
    <property type="component" value="Unassembled WGS sequence"/>
</dbReference>
<evidence type="ECO:0000313" key="1">
    <source>
        <dbReference type="EMBL" id="MBB3710919.1"/>
    </source>
</evidence>
<dbReference type="RefSeq" id="WP_183469491.1">
    <property type="nucleotide sequence ID" value="NZ_JACIBX010000001.1"/>
</dbReference>
<comment type="caution">
    <text evidence="1">The sequence shown here is derived from an EMBL/GenBank/DDBJ whole genome shotgun (WGS) entry which is preliminary data.</text>
</comment>
<accession>A0ABR6HK38</accession>
<sequence>MTIAPRSLLRTIVPQITWAQSLLGKVRAFKEPEHAGALDAQLQSPTHELLATLRSGHSISAGLRRIGGQHLPYYRVWVDTSAPITRFRILEANPALLRWVGQSDTGFDVLQLPLSGFQYHWRSDLARVQEGKVALVSQTHLVRSGVDLEVDHVASPMSRREQGPVIEGCLVLPSADGADMIPPVWEKVLIARRLTPCRLLS</sequence>
<reference evidence="1 2" key="1">
    <citation type="submission" date="2020-08" db="EMBL/GenBank/DDBJ databases">
        <title>Genomic Encyclopedia of Type Strains, Phase III (KMG-III): the genomes of soil and plant-associated and newly described type strains.</title>
        <authorList>
            <person name="Whitman W."/>
        </authorList>
    </citation>
    <scope>NUCLEOTIDE SEQUENCE [LARGE SCALE GENOMIC DNA]</scope>
    <source>
        <strain evidence="1 2">CECT 8572</strain>
    </source>
</reference>